<dbReference type="AlphaFoldDB" id="A0A1L9REZ8"/>
<name>A0A1L9REZ8_ASPWE</name>
<accession>A0A1L9REZ8</accession>
<keyword evidence="2" id="KW-1185">Reference proteome</keyword>
<dbReference type="OrthoDB" id="5412996at2759"/>
<evidence type="ECO:0000313" key="2">
    <source>
        <dbReference type="Proteomes" id="UP000184383"/>
    </source>
</evidence>
<dbReference type="GeneID" id="63751898"/>
<dbReference type="Proteomes" id="UP000184383">
    <property type="component" value="Unassembled WGS sequence"/>
</dbReference>
<dbReference type="EMBL" id="KV878214">
    <property type="protein sequence ID" value="OJJ33490.1"/>
    <property type="molecule type" value="Genomic_DNA"/>
</dbReference>
<dbReference type="RefSeq" id="XP_040687167.1">
    <property type="nucleotide sequence ID" value="XM_040836050.1"/>
</dbReference>
<protein>
    <submittedName>
        <fullName evidence="1">Uncharacterized protein</fullName>
    </submittedName>
</protein>
<evidence type="ECO:0000313" key="1">
    <source>
        <dbReference type="EMBL" id="OJJ33490.1"/>
    </source>
</evidence>
<gene>
    <name evidence="1" type="ORF">ASPWEDRAFT_43548</name>
</gene>
<sequence length="52" mass="5910">MRSTYQGARSRSLQPGILDPNIDQDRLEMLYEQLSGILLQLPIPSNPSNWVP</sequence>
<proteinExistence type="predicted"/>
<dbReference type="VEuPathDB" id="FungiDB:ASPWEDRAFT_43548"/>
<organism evidence="1 2">
    <name type="scientific">Aspergillus wentii DTO 134E9</name>
    <dbReference type="NCBI Taxonomy" id="1073089"/>
    <lineage>
        <taxon>Eukaryota</taxon>
        <taxon>Fungi</taxon>
        <taxon>Dikarya</taxon>
        <taxon>Ascomycota</taxon>
        <taxon>Pezizomycotina</taxon>
        <taxon>Eurotiomycetes</taxon>
        <taxon>Eurotiomycetidae</taxon>
        <taxon>Eurotiales</taxon>
        <taxon>Aspergillaceae</taxon>
        <taxon>Aspergillus</taxon>
        <taxon>Aspergillus subgen. Cremei</taxon>
    </lineage>
</organism>
<reference evidence="2" key="1">
    <citation type="journal article" date="2017" name="Genome Biol.">
        <title>Comparative genomics reveals high biological diversity and specific adaptations in the industrially and medically important fungal genus Aspergillus.</title>
        <authorList>
            <person name="de Vries R.P."/>
            <person name="Riley R."/>
            <person name="Wiebenga A."/>
            <person name="Aguilar-Osorio G."/>
            <person name="Amillis S."/>
            <person name="Uchima C.A."/>
            <person name="Anderluh G."/>
            <person name="Asadollahi M."/>
            <person name="Askin M."/>
            <person name="Barry K."/>
            <person name="Battaglia E."/>
            <person name="Bayram O."/>
            <person name="Benocci T."/>
            <person name="Braus-Stromeyer S.A."/>
            <person name="Caldana C."/>
            <person name="Canovas D."/>
            <person name="Cerqueira G.C."/>
            <person name="Chen F."/>
            <person name="Chen W."/>
            <person name="Choi C."/>
            <person name="Clum A."/>
            <person name="Dos Santos R.A."/>
            <person name="Damasio A.R."/>
            <person name="Diallinas G."/>
            <person name="Emri T."/>
            <person name="Fekete E."/>
            <person name="Flipphi M."/>
            <person name="Freyberg S."/>
            <person name="Gallo A."/>
            <person name="Gournas C."/>
            <person name="Habgood R."/>
            <person name="Hainaut M."/>
            <person name="Harispe M.L."/>
            <person name="Henrissat B."/>
            <person name="Hilden K.S."/>
            <person name="Hope R."/>
            <person name="Hossain A."/>
            <person name="Karabika E."/>
            <person name="Karaffa L."/>
            <person name="Karanyi Z."/>
            <person name="Krasevec N."/>
            <person name="Kuo A."/>
            <person name="Kusch H."/>
            <person name="LaButti K."/>
            <person name="Lagendijk E.L."/>
            <person name="Lapidus A."/>
            <person name="Levasseur A."/>
            <person name="Lindquist E."/>
            <person name="Lipzen A."/>
            <person name="Logrieco A.F."/>
            <person name="MacCabe A."/>
            <person name="Maekelae M.R."/>
            <person name="Malavazi I."/>
            <person name="Melin P."/>
            <person name="Meyer V."/>
            <person name="Mielnichuk N."/>
            <person name="Miskei M."/>
            <person name="Molnar A.P."/>
            <person name="Mule G."/>
            <person name="Ngan C.Y."/>
            <person name="Orejas M."/>
            <person name="Orosz E."/>
            <person name="Ouedraogo J.P."/>
            <person name="Overkamp K.M."/>
            <person name="Park H.-S."/>
            <person name="Perrone G."/>
            <person name="Piumi F."/>
            <person name="Punt P.J."/>
            <person name="Ram A.F."/>
            <person name="Ramon A."/>
            <person name="Rauscher S."/>
            <person name="Record E."/>
            <person name="Riano-Pachon D.M."/>
            <person name="Robert V."/>
            <person name="Roehrig J."/>
            <person name="Ruller R."/>
            <person name="Salamov A."/>
            <person name="Salih N.S."/>
            <person name="Samson R.A."/>
            <person name="Sandor E."/>
            <person name="Sanguinetti M."/>
            <person name="Schuetze T."/>
            <person name="Sepcic K."/>
            <person name="Shelest E."/>
            <person name="Sherlock G."/>
            <person name="Sophianopoulou V."/>
            <person name="Squina F.M."/>
            <person name="Sun H."/>
            <person name="Susca A."/>
            <person name="Todd R.B."/>
            <person name="Tsang A."/>
            <person name="Unkles S.E."/>
            <person name="van de Wiele N."/>
            <person name="van Rossen-Uffink D."/>
            <person name="Oliveira J.V."/>
            <person name="Vesth T.C."/>
            <person name="Visser J."/>
            <person name="Yu J.-H."/>
            <person name="Zhou M."/>
            <person name="Andersen M.R."/>
            <person name="Archer D.B."/>
            <person name="Baker S.E."/>
            <person name="Benoit I."/>
            <person name="Brakhage A.A."/>
            <person name="Braus G.H."/>
            <person name="Fischer R."/>
            <person name="Frisvad J.C."/>
            <person name="Goldman G.H."/>
            <person name="Houbraken J."/>
            <person name="Oakley B."/>
            <person name="Pocsi I."/>
            <person name="Scazzocchio C."/>
            <person name="Seiboth B."/>
            <person name="vanKuyk P.A."/>
            <person name="Wortman J."/>
            <person name="Dyer P.S."/>
            <person name="Grigoriev I.V."/>
        </authorList>
    </citation>
    <scope>NUCLEOTIDE SEQUENCE [LARGE SCALE GENOMIC DNA]</scope>
    <source>
        <strain evidence="2">DTO 134E9</strain>
    </source>
</reference>